<feature type="domain" description="Protein kinase" evidence="12">
    <location>
        <begin position="52"/>
        <end position="522"/>
    </location>
</feature>
<accession>A0A6A3CR73</accession>
<dbReference type="InterPro" id="IPR001245">
    <property type="entry name" value="Ser-Thr/Tyr_kinase_cat_dom"/>
</dbReference>
<evidence type="ECO:0000256" key="9">
    <source>
        <dbReference type="ARBA" id="ARBA00022989"/>
    </source>
</evidence>
<evidence type="ECO:0000256" key="4">
    <source>
        <dbReference type="ARBA" id="ARBA00022692"/>
    </source>
</evidence>
<dbReference type="PROSITE" id="PS50011">
    <property type="entry name" value="PROTEIN_KINASE_DOM"/>
    <property type="match status" value="1"/>
</dbReference>
<dbReference type="InterPro" id="IPR008271">
    <property type="entry name" value="Ser/Thr_kinase_AS"/>
</dbReference>
<comment type="subcellular location">
    <subcellularLocation>
        <location evidence="1">Membrane</location>
        <topology evidence="1">Single-pass type I membrane protein</topology>
    </subcellularLocation>
</comment>
<keyword evidence="11" id="KW-0325">Glycoprotein</keyword>
<dbReference type="PROSITE" id="PS00108">
    <property type="entry name" value="PROTEIN_KINASE_ST"/>
    <property type="match status" value="1"/>
</dbReference>
<evidence type="ECO:0000256" key="6">
    <source>
        <dbReference type="ARBA" id="ARBA00022741"/>
    </source>
</evidence>
<evidence type="ECO:0000313" key="13">
    <source>
        <dbReference type="EMBL" id="KAE8731476.1"/>
    </source>
</evidence>
<protein>
    <submittedName>
        <fullName evidence="13">S-locus lectin protein kinase family protein</fullName>
    </submittedName>
</protein>
<evidence type="ECO:0000256" key="1">
    <source>
        <dbReference type="ARBA" id="ARBA00004479"/>
    </source>
</evidence>
<dbReference type="InterPro" id="IPR011009">
    <property type="entry name" value="Kinase-like_dom_sf"/>
</dbReference>
<name>A0A6A3CR73_HIBSY</name>
<dbReference type="AlphaFoldDB" id="A0A6A3CR73"/>
<keyword evidence="9" id="KW-1133">Transmembrane helix</keyword>
<evidence type="ECO:0000256" key="8">
    <source>
        <dbReference type="ARBA" id="ARBA00022840"/>
    </source>
</evidence>
<dbReference type="InterPro" id="IPR000719">
    <property type="entry name" value="Prot_kinase_dom"/>
</dbReference>
<keyword evidence="7 13" id="KW-0418">Kinase</keyword>
<proteinExistence type="predicted"/>
<evidence type="ECO:0000256" key="5">
    <source>
        <dbReference type="ARBA" id="ARBA00022729"/>
    </source>
</evidence>
<dbReference type="InterPro" id="IPR045874">
    <property type="entry name" value="LRK10/LRL21-25-like"/>
</dbReference>
<dbReference type="FunFam" id="1.10.510.10:FF:000590">
    <property type="entry name" value="PR5-like receptor kinase"/>
    <property type="match status" value="1"/>
</dbReference>
<dbReference type="GO" id="GO:0016020">
    <property type="term" value="C:membrane"/>
    <property type="evidence" value="ECO:0007669"/>
    <property type="project" value="UniProtKB-SubCell"/>
</dbReference>
<dbReference type="SUPFAM" id="SSF56112">
    <property type="entry name" value="Protein kinase-like (PK-like)"/>
    <property type="match status" value="1"/>
</dbReference>
<sequence>MLTELAAYYQIQSAAVDVETVLEKQTIERLIELELDGKPARFTAHLLQIFTSNHSTKLGQGGCGSVFNPDGRPIAVKPLNSRGIDKRIEEQFMAEIYTTPRIQPCRESEGLPVMPPPRFGRHFRGKRSAVCGPHLQASAVEEVDQKFAVCKKKTACIKLSLNNKTRTTMSTSDNSDGQLTQQLEIVFGTIGGVAGLLIIACIIIKLKKPENKDKELQIAKTELQPAPPVDAEVDVEAVSEKQTIERLIELVLDEKPARFSGQLLQVFTSNYSTKLGQGGYGSVFRGHFPDGRTYHRNLVRLYGFCFEPETKAIVYEYMENGSLDKLLFDKKHEIEWDKLYEIAVGAARGLEYLHHFSLKKIIHYDIKPANVLLDSNFCPKIADFGLAKLCNRDTTNITMSKVGGTPGYAAPEIWMPFPVSYKCDVYSFGAMLFEIVGRRRNFLVERLDWFPKQVWENFDKGELDELWDKCEIEEKDREKAKTMVTVALWCVQYLPEARPSMRNVVKILEGGAEADTPPNPFQHLISSANVHSYTGSGSNSTTDYDEDDIMIKYEIHHATC</sequence>
<dbReference type="PANTHER" id="PTHR27009">
    <property type="entry name" value="RUST RESISTANCE KINASE LR10-RELATED"/>
    <property type="match status" value="1"/>
</dbReference>
<dbReference type="GO" id="GO:0004674">
    <property type="term" value="F:protein serine/threonine kinase activity"/>
    <property type="evidence" value="ECO:0007669"/>
    <property type="project" value="UniProtKB-KW"/>
</dbReference>
<organism evidence="13 14">
    <name type="scientific">Hibiscus syriacus</name>
    <name type="common">Rose of Sharon</name>
    <dbReference type="NCBI Taxonomy" id="106335"/>
    <lineage>
        <taxon>Eukaryota</taxon>
        <taxon>Viridiplantae</taxon>
        <taxon>Streptophyta</taxon>
        <taxon>Embryophyta</taxon>
        <taxon>Tracheophyta</taxon>
        <taxon>Spermatophyta</taxon>
        <taxon>Magnoliopsida</taxon>
        <taxon>eudicotyledons</taxon>
        <taxon>Gunneridae</taxon>
        <taxon>Pentapetalae</taxon>
        <taxon>rosids</taxon>
        <taxon>malvids</taxon>
        <taxon>Malvales</taxon>
        <taxon>Malvaceae</taxon>
        <taxon>Malvoideae</taxon>
        <taxon>Hibiscus</taxon>
    </lineage>
</organism>
<keyword evidence="5" id="KW-0732">Signal</keyword>
<keyword evidence="6" id="KW-0547">Nucleotide-binding</keyword>
<dbReference type="Pfam" id="PF07714">
    <property type="entry name" value="PK_Tyr_Ser-Thr"/>
    <property type="match status" value="1"/>
</dbReference>
<evidence type="ECO:0000259" key="12">
    <source>
        <dbReference type="PROSITE" id="PS50011"/>
    </source>
</evidence>
<keyword evidence="4" id="KW-0812">Transmembrane</keyword>
<keyword evidence="14" id="KW-1185">Reference proteome</keyword>
<evidence type="ECO:0000256" key="11">
    <source>
        <dbReference type="ARBA" id="ARBA00023180"/>
    </source>
</evidence>
<dbReference type="EMBL" id="VEPZ02000196">
    <property type="protein sequence ID" value="KAE8731476.1"/>
    <property type="molecule type" value="Genomic_DNA"/>
</dbReference>
<dbReference type="SMART" id="SM00220">
    <property type="entry name" value="S_TKc"/>
    <property type="match status" value="1"/>
</dbReference>
<comment type="caution">
    <text evidence="13">The sequence shown here is derived from an EMBL/GenBank/DDBJ whole genome shotgun (WGS) entry which is preliminary data.</text>
</comment>
<evidence type="ECO:0000313" key="14">
    <source>
        <dbReference type="Proteomes" id="UP000436088"/>
    </source>
</evidence>
<reference evidence="13" key="1">
    <citation type="submission" date="2019-09" db="EMBL/GenBank/DDBJ databases">
        <title>Draft genome information of white flower Hibiscus syriacus.</title>
        <authorList>
            <person name="Kim Y.-M."/>
        </authorList>
    </citation>
    <scope>NUCLEOTIDE SEQUENCE [LARGE SCALE GENOMIC DNA]</scope>
    <source>
        <strain evidence="13">YM2019G1</strain>
    </source>
</reference>
<dbReference type="Gene3D" id="1.10.510.10">
    <property type="entry name" value="Transferase(Phosphotransferase) domain 1"/>
    <property type="match status" value="1"/>
</dbReference>
<gene>
    <name evidence="13" type="ORF">F3Y22_tig00002840pilonHSYRG01430</name>
</gene>
<keyword evidence="10" id="KW-0472">Membrane</keyword>
<keyword evidence="3" id="KW-0808">Transferase</keyword>
<evidence type="ECO:0000256" key="3">
    <source>
        <dbReference type="ARBA" id="ARBA00022679"/>
    </source>
</evidence>
<keyword evidence="8" id="KW-0067">ATP-binding</keyword>
<dbReference type="Proteomes" id="UP000436088">
    <property type="component" value="Unassembled WGS sequence"/>
</dbReference>
<keyword evidence="2" id="KW-0723">Serine/threonine-protein kinase</keyword>
<evidence type="ECO:0000256" key="10">
    <source>
        <dbReference type="ARBA" id="ARBA00023136"/>
    </source>
</evidence>
<evidence type="ECO:0000256" key="7">
    <source>
        <dbReference type="ARBA" id="ARBA00022777"/>
    </source>
</evidence>
<evidence type="ECO:0000256" key="2">
    <source>
        <dbReference type="ARBA" id="ARBA00022527"/>
    </source>
</evidence>
<dbReference type="GO" id="GO:0030246">
    <property type="term" value="F:carbohydrate binding"/>
    <property type="evidence" value="ECO:0007669"/>
    <property type="project" value="UniProtKB-KW"/>
</dbReference>
<dbReference type="GO" id="GO:0005524">
    <property type="term" value="F:ATP binding"/>
    <property type="evidence" value="ECO:0007669"/>
    <property type="project" value="UniProtKB-KW"/>
</dbReference>